<dbReference type="InterPro" id="IPR036366">
    <property type="entry name" value="PGBDSf"/>
</dbReference>
<dbReference type="SUPFAM" id="SSF141523">
    <property type="entry name" value="L,D-transpeptidase catalytic domain-like"/>
    <property type="match status" value="1"/>
</dbReference>
<feature type="active site" description="Nucleophile" evidence="7">
    <location>
        <position position="313"/>
    </location>
</feature>
<keyword evidence="4 7" id="KW-0133">Cell shape</keyword>
<protein>
    <submittedName>
        <fullName evidence="10">Murein L,D-transpeptidase</fullName>
    </submittedName>
</protein>
<comment type="pathway">
    <text evidence="1 7">Cell wall biogenesis; peptidoglycan biosynthesis.</text>
</comment>
<dbReference type="RefSeq" id="WP_140870225.1">
    <property type="nucleotide sequence ID" value="NZ_RCZK01000005.1"/>
</dbReference>
<dbReference type="GO" id="GO:0071555">
    <property type="term" value="P:cell wall organization"/>
    <property type="evidence" value="ECO:0007669"/>
    <property type="project" value="UniProtKB-UniRule"/>
</dbReference>
<keyword evidence="5 7" id="KW-0573">Peptidoglycan synthesis</keyword>
<proteinExistence type="inferred from homology"/>
<gene>
    <name evidence="10" type="ORF">EAH84_07705</name>
</gene>
<feature type="chain" id="PRO_5021375642" evidence="8">
    <location>
        <begin position="22"/>
        <end position="338"/>
    </location>
</feature>
<accession>A0A502CJ53</accession>
<reference evidence="10 11" key="1">
    <citation type="journal article" date="2019" name="Environ. Microbiol.">
        <title>Species interactions and distinct microbial communities in high Arctic permafrost affected cryosols are associated with the CH4 and CO2 gas fluxes.</title>
        <authorList>
            <person name="Altshuler I."/>
            <person name="Hamel J."/>
            <person name="Turney S."/>
            <person name="Magnuson E."/>
            <person name="Levesque R."/>
            <person name="Greer C."/>
            <person name="Whyte L.G."/>
        </authorList>
    </citation>
    <scope>NUCLEOTIDE SEQUENCE [LARGE SCALE GENOMIC DNA]</scope>
    <source>
        <strain evidence="10 11">S5.1</strain>
    </source>
</reference>
<dbReference type="EMBL" id="RCZK01000005">
    <property type="protein sequence ID" value="TPG12660.1"/>
    <property type="molecule type" value="Genomic_DNA"/>
</dbReference>
<evidence type="ECO:0000256" key="2">
    <source>
        <dbReference type="ARBA" id="ARBA00005992"/>
    </source>
</evidence>
<dbReference type="OrthoDB" id="9787225at2"/>
<keyword evidence="6 7" id="KW-0961">Cell wall biogenesis/degradation</keyword>
<evidence type="ECO:0000259" key="9">
    <source>
        <dbReference type="PROSITE" id="PS52029"/>
    </source>
</evidence>
<dbReference type="InterPro" id="IPR050979">
    <property type="entry name" value="LD-transpeptidase"/>
</dbReference>
<feature type="active site" description="Proton donor/acceptor" evidence="7">
    <location>
        <position position="297"/>
    </location>
</feature>
<dbReference type="CDD" id="cd16913">
    <property type="entry name" value="YkuD_like"/>
    <property type="match status" value="1"/>
</dbReference>
<dbReference type="Pfam" id="PF01471">
    <property type="entry name" value="PG_binding_1"/>
    <property type="match status" value="1"/>
</dbReference>
<evidence type="ECO:0000256" key="3">
    <source>
        <dbReference type="ARBA" id="ARBA00022679"/>
    </source>
</evidence>
<sequence length="338" mass="36469">MRTSVKLATVLAMTLPLTVAAQSPKPSTTPAAAGLDRNTLHVQVILDHLGFGPGVLDGRQGQSLVAALKGFQEAKGLPITGKADIRTLQALYPYRALRPEAEVTLTPAMLAGPYTKPFPKDPQEQAQLATLGYKSPMEKLAEMFHTTPAVLLELNSPTTRLAPGSKIVVPNALPQAQNYDSSLDPQWKQTLTTLNVDSNQPKADHIVVDKSDGVLRMMDANDKLIAQFSATMGSSHDPLPLGTWKINGNDYNPKFRYNPALFWDASKTAKGAMLPPGPNGPVGVVWMDLSKEHYGIHGTPNPETIGRAESHGCIRLTNWDAARVAMMIHSGIKAVFQA</sequence>
<keyword evidence="3" id="KW-0808">Transferase</keyword>
<evidence type="ECO:0000256" key="1">
    <source>
        <dbReference type="ARBA" id="ARBA00004752"/>
    </source>
</evidence>
<dbReference type="PANTHER" id="PTHR30582:SF30">
    <property type="entry name" value="BLR4375 PROTEIN"/>
    <property type="match status" value="1"/>
</dbReference>
<dbReference type="GO" id="GO:0018104">
    <property type="term" value="P:peptidoglycan-protein cross-linking"/>
    <property type="evidence" value="ECO:0007669"/>
    <property type="project" value="TreeGrafter"/>
</dbReference>
<dbReference type="UniPathway" id="UPA00219"/>
<evidence type="ECO:0000256" key="8">
    <source>
        <dbReference type="SAM" id="SignalP"/>
    </source>
</evidence>
<dbReference type="InterPro" id="IPR005490">
    <property type="entry name" value="LD_TPept_cat_dom"/>
</dbReference>
<dbReference type="PROSITE" id="PS52029">
    <property type="entry name" value="LD_TPASE"/>
    <property type="match status" value="1"/>
</dbReference>
<organism evidence="10 11">
    <name type="scientific">Sphingomonas oligophenolica</name>
    <dbReference type="NCBI Taxonomy" id="301154"/>
    <lineage>
        <taxon>Bacteria</taxon>
        <taxon>Pseudomonadati</taxon>
        <taxon>Pseudomonadota</taxon>
        <taxon>Alphaproteobacteria</taxon>
        <taxon>Sphingomonadales</taxon>
        <taxon>Sphingomonadaceae</taxon>
        <taxon>Sphingomonas</taxon>
    </lineage>
</organism>
<dbReference type="Proteomes" id="UP000318413">
    <property type="component" value="Unassembled WGS sequence"/>
</dbReference>
<keyword evidence="8" id="KW-0732">Signal</keyword>
<dbReference type="Pfam" id="PF03734">
    <property type="entry name" value="YkuD"/>
    <property type="match status" value="1"/>
</dbReference>
<dbReference type="Gene3D" id="2.40.440.10">
    <property type="entry name" value="L,D-transpeptidase catalytic domain-like"/>
    <property type="match status" value="1"/>
</dbReference>
<dbReference type="InterPro" id="IPR002477">
    <property type="entry name" value="Peptidoglycan-bd-like"/>
</dbReference>
<dbReference type="GO" id="GO:0071972">
    <property type="term" value="F:peptidoglycan L,D-transpeptidase activity"/>
    <property type="evidence" value="ECO:0007669"/>
    <property type="project" value="TreeGrafter"/>
</dbReference>
<evidence type="ECO:0000256" key="6">
    <source>
        <dbReference type="ARBA" id="ARBA00023316"/>
    </source>
</evidence>
<dbReference type="GO" id="GO:0016740">
    <property type="term" value="F:transferase activity"/>
    <property type="evidence" value="ECO:0007669"/>
    <property type="project" value="UniProtKB-KW"/>
</dbReference>
<dbReference type="GO" id="GO:0008360">
    <property type="term" value="P:regulation of cell shape"/>
    <property type="evidence" value="ECO:0007669"/>
    <property type="project" value="UniProtKB-UniRule"/>
</dbReference>
<dbReference type="InterPro" id="IPR038063">
    <property type="entry name" value="Transpep_catalytic_dom"/>
</dbReference>
<keyword evidence="11" id="KW-1185">Reference proteome</keyword>
<dbReference type="GO" id="GO:0005576">
    <property type="term" value="C:extracellular region"/>
    <property type="evidence" value="ECO:0007669"/>
    <property type="project" value="TreeGrafter"/>
</dbReference>
<name>A0A502CJ53_9SPHN</name>
<evidence type="ECO:0000256" key="5">
    <source>
        <dbReference type="ARBA" id="ARBA00022984"/>
    </source>
</evidence>
<evidence type="ECO:0000256" key="7">
    <source>
        <dbReference type="PROSITE-ProRule" id="PRU01373"/>
    </source>
</evidence>
<dbReference type="InterPro" id="IPR036365">
    <property type="entry name" value="PGBD-like_sf"/>
</dbReference>
<evidence type="ECO:0000313" key="11">
    <source>
        <dbReference type="Proteomes" id="UP000318413"/>
    </source>
</evidence>
<dbReference type="Gene3D" id="1.10.101.10">
    <property type="entry name" value="PGBD-like superfamily/PGBD"/>
    <property type="match status" value="1"/>
</dbReference>
<comment type="similarity">
    <text evidence="2">Belongs to the YkuD family.</text>
</comment>
<evidence type="ECO:0000313" key="10">
    <source>
        <dbReference type="EMBL" id="TPG12660.1"/>
    </source>
</evidence>
<comment type="caution">
    <text evidence="10">The sequence shown here is derived from an EMBL/GenBank/DDBJ whole genome shotgun (WGS) entry which is preliminary data.</text>
</comment>
<dbReference type="SUPFAM" id="SSF47090">
    <property type="entry name" value="PGBD-like"/>
    <property type="match status" value="1"/>
</dbReference>
<evidence type="ECO:0000256" key="4">
    <source>
        <dbReference type="ARBA" id="ARBA00022960"/>
    </source>
</evidence>
<feature type="signal peptide" evidence="8">
    <location>
        <begin position="1"/>
        <end position="21"/>
    </location>
</feature>
<dbReference type="AlphaFoldDB" id="A0A502CJ53"/>
<feature type="domain" description="L,D-TPase catalytic" evidence="9">
    <location>
        <begin position="204"/>
        <end position="337"/>
    </location>
</feature>
<dbReference type="PANTHER" id="PTHR30582">
    <property type="entry name" value="L,D-TRANSPEPTIDASE"/>
    <property type="match status" value="1"/>
</dbReference>